<name>D4HWB3_ERWAC</name>
<dbReference type="KEGG" id="eam:EAMY_0639"/>
<dbReference type="Proteomes" id="UP000001841">
    <property type="component" value="Chromosome"/>
</dbReference>
<evidence type="ECO:0000313" key="2">
    <source>
        <dbReference type="Proteomes" id="UP000001841"/>
    </source>
</evidence>
<dbReference type="HOGENOM" id="CLU_2805848_0_0_6"/>
<organism evidence="1 2">
    <name type="scientific">Erwinia amylovora (strain CFBP1430)</name>
    <dbReference type="NCBI Taxonomy" id="665029"/>
    <lineage>
        <taxon>Bacteria</taxon>
        <taxon>Pseudomonadati</taxon>
        <taxon>Pseudomonadota</taxon>
        <taxon>Gammaproteobacteria</taxon>
        <taxon>Enterobacterales</taxon>
        <taxon>Erwiniaceae</taxon>
        <taxon>Erwinia</taxon>
    </lineage>
</organism>
<proteinExistence type="predicted"/>
<dbReference type="EMBL" id="FN434113">
    <property type="protein sequence ID" value="CBA19589.1"/>
    <property type="molecule type" value="Genomic_DNA"/>
</dbReference>
<protein>
    <submittedName>
        <fullName evidence="1">Uncharacterized protein</fullName>
    </submittedName>
</protein>
<reference evidence="1 2" key="1">
    <citation type="journal article" date="2010" name="Mol. Plant Microbe Interact.">
        <title>Complete genome sequence of the fire blight pathogen Erwinia amylovora CFBP 1430 and comparison to other Erwinia spp.</title>
        <authorList>
            <person name="Smits T.H."/>
            <person name="Rezzonico F."/>
            <person name="Kamber T."/>
            <person name="Blom J."/>
            <person name="Goesmann A."/>
            <person name="Frey J.E."/>
            <person name="Duffy B."/>
        </authorList>
    </citation>
    <scope>NUCLEOTIDE SEQUENCE [LARGE SCALE GENOMIC DNA]</scope>
    <source>
        <strain evidence="2">CFBP1430</strain>
    </source>
</reference>
<evidence type="ECO:0000313" key="1">
    <source>
        <dbReference type="EMBL" id="CBA19589.1"/>
    </source>
</evidence>
<dbReference type="AlphaFoldDB" id="D4HWB3"/>
<gene>
    <name evidence="1" type="ordered locus">EAMY_0639</name>
</gene>
<dbReference type="STRING" id="665029.EAMY_0639"/>
<sequence>MLNHIFVPDVRLLTSAGYRHRRPDANVTLLPNLSPNLPINHKVNGVEPGLSQNRPALHPQFFSLAKR</sequence>
<accession>D4HWB3</accession>